<evidence type="ECO:0000256" key="3">
    <source>
        <dbReference type="SAM" id="SignalP"/>
    </source>
</evidence>
<sequence>MKKKNVLGVVGIMMLVLTCELGFAHYAECVEPFCRMGSAAEWFCSRTNLHCSGSAAEPFCRRMVVHSTIVHLPTKCYLYKIKNARRALRALKGLVRLQALVRGHNVRKQAQMTMSSAARARCFIVNVVLISCCSCSMLRRRVVLIGFAFPFAGRGGFLWCATTPGLRSSLTASSSISFAATWVCDTRDLSLEEYHSRWLEKVQGIEDLSI</sequence>
<keyword evidence="3" id="KW-0732">Signal</keyword>
<evidence type="ECO:0000256" key="2">
    <source>
        <dbReference type="ARBA" id="ARBA00024341"/>
    </source>
</evidence>
<proteinExistence type="inferred from homology"/>
<dbReference type="GO" id="GO:0005516">
    <property type="term" value="F:calmodulin binding"/>
    <property type="evidence" value="ECO:0007669"/>
    <property type="project" value="UniProtKB-KW"/>
</dbReference>
<dbReference type="PROSITE" id="PS50096">
    <property type="entry name" value="IQ"/>
    <property type="match status" value="1"/>
</dbReference>
<dbReference type="EMBL" id="JAAIUW010000007">
    <property type="protein sequence ID" value="KAF7822954.1"/>
    <property type="molecule type" value="Genomic_DNA"/>
</dbReference>
<comment type="caution">
    <text evidence="4">The sequence shown here is derived from an EMBL/GenBank/DDBJ whole genome shotgun (WGS) entry which is preliminary data.</text>
</comment>
<dbReference type="PANTHER" id="PTHR32295">
    <property type="entry name" value="IQ-DOMAIN 5-RELATED"/>
    <property type="match status" value="1"/>
</dbReference>
<dbReference type="AlphaFoldDB" id="A0A834TKS6"/>
<feature type="chain" id="PRO_5032628528" evidence="3">
    <location>
        <begin position="30"/>
        <end position="210"/>
    </location>
</feature>
<organism evidence="4 5">
    <name type="scientific">Senna tora</name>
    <dbReference type="NCBI Taxonomy" id="362788"/>
    <lineage>
        <taxon>Eukaryota</taxon>
        <taxon>Viridiplantae</taxon>
        <taxon>Streptophyta</taxon>
        <taxon>Embryophyta</taxon>
        <taxon>Tracheophyta</taxon>
        <taxon>Spermatophyta</taxon>
        <taxon>Magnoliopsida</taxon>
        <taxon>eudicotyledons</taxon>
        <taxon>Gunneridae</taxon>
        <taxon>Pentapetalae</taxon>
        <taxon>rosids</taxon>
        <taxon>fabids</taxon>
        <taxon>Fabales</taxon>
        <taxon>Fabaceae</taxon>
        <taxon>Caesalpinioideae</taxon>
        <taxon>Cassia clade</taxon>
        <taxon>Senna</taxon>
    </lineage>
</organism>
<evidence type="ECO:0000313" key="4">
    <source>
        <dbReference type="EMBL" id="KAF7822954.1"/>
    </source>
</evidence>
<reference evidence="4" key="1">
    <citation type="submission" date="2020-09" db="EMBL/GenBank/DDBJ databases">
        <title>Genome-Enabled Discovery of Anthraquinone Biosynthesis in Senna tora.</title>
        <authorList>
            <person name="Kang S.-H."/>
            <person name="Pandey R.P."/>
            <person name="Lee C.-M."/>
            <person name="Sim J.-S."/>
            <person name="Jeong J.-T."/>
            <person name="Choi B.-S."/>
            <person name="Jung M."/>
            <person name="Ginzburg D."/>
            <person name="Zhao K."/>
            <person name="Won S.Y."/>
            <person name="Oh T.-J."/>
            <person name="Yu Y."/>
            <person name="Kim N.-H."/>
            <person name="Lee O.R."/>
            <person name="Lee T.-H."/>
            <person name="Bashyal P."/>
            <person name="Kim T.-S."/>
            <person name="Lee W.-H."/>
            <person name="Kawkins C."/>
            <person name="Kim C.-K."/>
            <person name="Kim J.S."/>
            <person name="Ahn B.O."/>
            <person name="Rhee S.Y."/>
            <person name="Sohng J.K."/>
        </authorList>
    </citation>
    <scope>NUCLEOTIDE SEQUENCE</scope>
    <source>
        <tissue evidence="4">Leaf</tissue>
    </source>
</reference>
<protein>
    <submittedName>
        <fullName evidence="4">Protein IQ-DOMAIN 1-like</fullName>
    </submittedName>
</protein>
<name>A0A834TKS6_9FABA</name>
<dbReference type="PANTHER" id="PTHR32295:SF33">
    <property type="entry name" value="PROTEIN IQ-DOMAIN 21"/>
    <property type="match status" value="1"/>
</dbReference>
<dbReference type="OrthoDB" id="776767at2759"/>
<evidence type="ECO:0000256" key="1">
    <source>
        <dbReference type="ARBA" id="ARBA00022860"/>
    </source>
</evidence>
<gene>
    <name evidence="4" type="ORF">G2W53_021098</name>
</gene>
<accession>A0A834TKS6</accession>
<comment type="similarity">
    <text evidence="2">Belongs to the IQD family.</text>
</comment>
<feature type="signal peptide" evidence="3">
    <location>
        <begin position="1"/>
        <end position="29"/>
    </location>
</feature>
<keyword evidence="1" id="KW-0112">Calmodulin-binding</keyword>
<keyword evidence="5" id="KW-1185">Reference proteome</keyword>
<dbReference type="Proteomes" id="UP000634136">
    <property type="component" value="Unassembled WGS sequence"/>
</dbReference>
<evidence type="ECO:0000313" key="5">
    <source>
        <dbReference type="Proteomes" id="UP000634136"/>
    </source>
</evidence>